<reference evidence="3 4" key="1">
    <citation type="submission" date="2018-06" db="EMBL/GenBank/DDBJ databases">
        <title>Draft genome sequence of hyperthermophilic methanogen Methanothermobacter tenebrarum sp. MCM-B 1447.</title>
        <authorList>
            <person name="Pore S.D."/>
            <person name="Dagar S."/>
            <person name="Dhakephalkar P.K."/>
        </authorList>
    </citation>
    <scope>NUCLEOTIDE SEQUENCE [LARGE SCALE GENOMIC DNA]</scope>
    <source>
        <strain evidence="3 4">MCM B 1447</strain>
    </source>
</reference>
<dbReference type="OrthoDB" id="51594at2157"/>
<proteinExistence type="predicted"/>
<name>A0A328PBU5_9EURY</name>
<feature type="transmembrane region" description="Helical" evidence="1">
    <location>
        <begin position="219"/>
        <end position="245"/>
    </location>
</feature>
<organism evidence="3 4">
    <name type="scientific">Methanothermobacter tenebrarum</name>
    <dbReference type="NCBI Taxonomy" id="680118"/>
    <lineage>
        <taxon>Archaea</taxon>
        <taxon>Methanobacteriati</taxon>
        <taxon>Methanobacteriota</taxon>
        <taxon>Methanomada group</taxon>
        <taxon>Methanobacteria</taxon>
        <taxon>Methanobacteriales</taxon>
        <taxon>Methanobacteriaceae</taxon>
        <taxon>Methanothermobacter</taxon>
    </lineage>
</organism>
<feature type="transmembrane region" description="Helical" evidence="1">
    <location>
        <begin position="92"/>
        <end position="109"/>
    </location>
</feature>
<evidence type="ECO:0000313" key="4">
    <source>
        <dbReference type="Proteomes" id="UP000249782"/>
    </source>
</evidence>
<comment type="caution">
    <text evidence="3">The sequence shown here is derived from an EMBL/GenBank/DDBJ whole genome shotgun (WGS) entry which is preliminary data.</text>
</comment>
<gene>
    <name evidence="3" type="ORF">DPC56_07275</name>
</gene>
<accession>A0A328PBU5</accession>
<dbReference type="AlphaFoldDB" id="A0A328PBU5"/>
<feature type="transmembrane region" description="Helical" evidence="1">
    <location>
        <begin position="15"/>
        <end position="35"/>
    </location>
</feature>
<sequence>MSLQRLYHRFWEVDVLRGIAVLMMITFHLLFDLNYLGMVSLNIQSGILWFFGRLTAFIFIFLVGVSLKLSYMRSILIGYKGLLILKYVKRGLRILSYAFIITIITWLVIGEGYIIFGVLHFIGVAIILSYPLLRHEKLNIPLAILFIVVGLFLLNQRFDISYLFWLGIIPPNFYTLDYFPILPWMGVVSLGIYAGGKLYKDYKRRFHIKDLSRYKIVKFLAFIGRHSLFIYFIHQLIIIAIIFMIRIF</sequence>
<dbReference type="EMBL" id="QLOE01000011">
    <property type="protein sequence ID" value="RAO78591.1"/>
    <property type="molecule type" value="Genomic_DNA"/>
</dbReference>
<feature type="transmembrane region" description="Helical" evidence="1">
    <location>
        <begin position="115"/>
        <end position="133"/>
    </location>
</feature>
<feature type="domain" description="Heparan-alpha-glucosaminide N-acetyltransferase catalytic" evidence="2">
    <location>
        <begin position="9"/>
        <end position="235"/>
    </location>
</feature>
<keyword evidence="4" id="KW-1185">Reference proteome</keyword>
<evidence type="ECO:0000313" key="3">
    <source>
        <dbReference type="EMBL" id="RAO78591.1"/>
    </source>
</evidence>
<keyword evidence="1" id="KW-1133">Transmembrane helix</keyword>
<dbReference type="Pfam" id="PF07786">
    <property type="entry name" value="HGSNAT_cat"/>
    <property type="match status" value="1"/>
</dbReference>
<dbReference type="InterPro" id="IPR012429">
    <property type="entry name" value="HGSNAT_cat"/>
</dbReference>
<dbReference type="Proteomes" id="UP000249782">
    <property type="component" value="Unassembled WGS sequence"/>
</dbReference>
<feature type="transmembrane region" description="Helical" evidence="1">
    <location>
        <begin position="47"/>
        <end position="71"/>
    </location>
</feature>
<protein>
    <submittedName>
        <fullName evidence="3">DUF1624 domain-containing protein</fullName>
    </submittedName>
</protein>
<feature type="transmembrane region" description="Helical" evidence="1">
    <location>
        <begin position="178"/>
        <end position="199"/>
    </location>
</feature>
<feature type="transmembrane region" description="Helical" evidence="1">
    <location>
        <begin position="140"/>
        <end position="158"/>
    </location>
</feature>
<keyword evidence="1" id="KW-0472">Membrane</keyword>
<evidence type="ECO:0000256" key="1">
    <source>
        <dbReference type="SAM" id="Phobius"/>
    </source>
</evidence>
<keyword evidence="1" id="KW-0812">Transmembrane</keyword>
<evidence type="ECO:0000259" key="2">
    <source>
        <dbReference type="Pfam" id="PF07786"/>
    </source>
</evidence>